<accession>A0ACA9KQ53</accession>
<feature type="non-terminal residue" evidence="1">
    <location>
        <position position="1"/>
    </location>
</feature>
<organism evidence="1 2">
    <name type="scientific">Scutellospora calospora</name>
    <dbReference type="NCBI Taxonomy" id="85575"/>
    <lineage>
        <taxon>Eukaryota</taxon>
        <taxon>Fungi</taxon>
        <taxon>Fungi incertae sedis</taxon>
        <taxon>Mucoromycota</taxon>
        <taxon>Glomeromycotina</taxon>
        <taxon>Glomeromycetes</taxon>
        <taxon>Diversisporales</taxon>
        <taxon>Gigasporaceae</taxon>
        <taxon>Scutellospora</taxon>
    </lineage>
</organism>
<dbReference type="EMBL" id="CAJVPM010002470">
    <property type="protein sequence ID" value="CAG8486884.1"/>
    <property type="molecule type" value="Genomic_DNA"/>
</dbReference>
<protein>
    <submittedName>
        <fullName evidence="1">6546_t:CDS:1</fullName>
    </submittedName>
</protein>
<name>A0ACA9KQ53_9GLOM</name>
<reference evidence="1" key="1">
    <citation type="submission" date="2021-06" db="EMBL/GenBank/DDBJ databases">
        <authorList>
            <person name="Kallberg Y."/>
            <person name="Tangrot J."/>
            <person name="Rosling A."/>
        </authorList>
    </citation>
    <scope>NUCLEOTIDE SEQUENCE</scope>
    <source>
        <strain evidence="1">AU212A</strain>
    </source>
</reference>
<gene>
    <name evidence="1" type="ORF">SCALOS_LOCUS2667</name>
</gene>
<keyword evidence="2" id="KW-1185">Reference proteome</keyword>
<evidence type="ECO:0000313" key="1">
    <source>
        <dbReference type="EMBL" id="CAG8486884.1"/>
    </source>
</evidence>
<comment type="caution">
    <text evidence="1">The sequence shown here is derived from an EMBL/GenBank/DDBJ whole genome shotgun (WGS) entry which is preliminary data.</text>
</comment>
<proteinExistence type="predicted"/>
<sequence length="283" mass="32180">IATMLIDVHNHLPSDYKIHLRNMLYTMCALAPHHTFFVRMKLTDLKILPEFALELTLTACVDVVRTLRSPLYLAGILARDAEWLKLNQVKADTIATLQNRLMTILKKELTQKTISLLLTSVLAEDRMRPTFANAFSKLVNPGNSDLYLIFAYLFNTNQFEQIQEICRETLTLDVMIAPLENESEAFIRAQFKEDILARCALDIEPTTSFTGLGLSKVSQDIAFEVFYVMLTGGVFHKGRVDIQSWILRQILQAEIPIHAKIGSLLKAYVRRLINISNILVEKG</sequence>
<evidence type="ECO:0000313" key="2">
    <source>
        <dbReference type="Proteomes" id="UP000789860"/>
    </source>
</evidence>
<dbReference type="Proteomes" id="UP000789860">
    <property type="component" value="Unassembled WGS sequence"/>
</dbReference>